<accession>A0ABW3K517</accession>
<sequence>MKLIIQTPHFDAQQKLLAFAEDHVRKLQLINERIVEAHICLKLDKSDKRENKICEIKLVVPGNDLFASKQSNSFEDAIQQSVSALKRQLEHWKTNHEQRAEKTQ</sequence>
<comment type="caution">
    <text evidence="1">The sequence shown here is derived from an EMBL/GenBank/DDBJ whole genome shotgun (WGS) entry which is preliminary data.</text>
</comment>
<dbReference type="InterPro" id="IPR036567">
    <property type="entry name" value="RHF-like"/>
</dbReference>
<dbReference type="Proteomes" id="UP001597112">
    <property type="component" value="Unassembled WGS sequence"/>
</dbReference>
<dbReference type="Gene3D" id="3.30.160.100">
    <property type="entry name" value="Ribosome hibernation promotion factor-like"/>
    <property type="match status" value="1"/>
</dbReference>
<reference evidence="2" key="1">
    <citation type="journal article" date="2019" name="Int. J. Syst. Evol. Microbiol.">
        <title>The Global Catalogue of Microorganisms (GCM) 10K type strain sequencing project: providing services to taxonomists for standard genome sequencing and annotation.</title>
        <authorList>
            <consortium name="The Broad Institute Genomics Platform"/>
            <consortium name="The Broad Institute Genome Sequencing Center for Infectious Disease"/>
            <person name="Wu L."/>
            <person name="Ma J."/>
        </authorList>
    </citation>
    <scope>NUCLEOTIDE SEQUENCE [LARGE SCALE GENOMIC DNA]</scope>
    <source>
        <strain evidence="2">CCUG 58938</strain>
    </source>
</reference>
<organism evidence="1 2">
    <name type="scientific">Ohtaekwangia kribbensis</name>
    <dbReference type="NCBI Taxonomy" id="688913"/>
    <lineage>
        <taxon>Bacteria</taxon>
        <taxon>Pseudomonadati</taxon>
        <taxon>Bacteroidota</taxon>
        <taxon>Cytophagia</taxon>
        <taxon>Cytophagales</taxon>
        <taxon>Fulvivirgaceae</taxon>
        <taxon>Ohtaekwangia</taxon>
    </lineage>
</organism>
<evidence type="ECO:0000313" key="1">
    <source>
        <dbReference type="EMBL" id="MFD1001058.1"/>
    </source>
</evidence>
<name>A0ABW3K517_9BACT</name>
<evidence type="ECO:0000313" key="2">
    <source>
        <dbReference type="Proteomes" id="UP001597112"/>
    </source>
</evidence>
<dbReference type="EMBL" id="JBHTKA010000007">
    <property type="protein sequence ID" value="MFD1001058.1"/>
    <property type="molecule type" value="Genomic_DNA"/>
</dbReference>
<dbReference type="SUPFAM" id="SSF69754">
    <property type="entry name" value="Ribosome binding protein Y (YfiA homologue)"/>
    <property type="match status" value="1"/>
</dbReference>
<gene>
    <name evidence="1" type="ORF">ACFQ21_17155</name>
</gene>
<proteinExistence type="predicted"/>
<dbReference type="Pfam" id="PF02482">
    <property type="entry name" value="Ribosomal_S30AE"/>
    <property type="match status" value="1"/>
</dbReference>
<dbReference type="RefSeq" id="WP_377580509.1">
    <property type="nucleotide sequence ID" value="NZ_JBHTKA010000007.1"/>
</dbReference>
<protein>
    <submittedName>
        <fullName evidence="1">HPF/RaiA family ribosome-associated protein</fullName>
    </submittedName>
</protein>
<dbReference type="InterPro" id="IPR003489">
    <property type="entry name" value="RHF/RaiA"/>
</dbReference>
<keyword evidence="2" id="KW-1185">Reference proteome</keyword>